<reference evidence="2" key="1">
    <citation type="journal article" date="2020" name="mSystems">
        <title>Genome- and Community-Level Interaction Insights into Carbon Utilization and Element Cycling Functions of Hydrothermarchaeota in Hydrothermal Sediment.</title>
        <authorList>
            <person name="Zhou Z."/>
            <person name="Liu Y."/>
            <person name="Xu W."/>
            <person name="Pan J."/>
            <person name="Luo Z.H."/>
            <person name="Li M."/>
        </authorList>
    </citation>
    <scope>NUCLEOTIDE SEQUENCE [LARGE SCALE GENOMIC DNA]</scope>
    <source>
        <strain evidence="2">SpSt-418</strain>
    </source>
</reference>
<feature type="transmembrane region" description="Helical" evidence="1">
    <location>
        <begin position="215"/>
        <end position="238"/>
    </location>
</feature>
<dbReference type="GO" id="GO:0016740">
    <property type="term" value="F:transferase activity"/>
    <property type="evidence" value="ECO:0007669"/>
    <property type="project" value="UniProtKB-KW"/>
</dbReference>
<name>A0A7C3PIB0_9CYAN</name>
<feature type="transmembrane region" description="Helical" evidence="1">
    <location>
        <begin position="444"/>
        <end position="466"/>
    </location>
</feature>
<feature type="transmembrane region" description="Helical" evidence="1">
    <location>
        <begin position="124"/>
        <end position="142"/>
    </location>
</feature>
<feature type="transmembrane region" description="Helical" evidence="1">
    <location>
        <begin position="374"/>
        <end position="399"/>
    </location>
</feature>
<comment type="caution">
    <text evidence="2">The sequence shown here is derived from an EMBL/GenBank/DDBJ whole genome shotgun (WGS) entry which is preliminary data.</text>
</comment>
<feature type="transmembrane region" description="Helical" evidence="1">
    <location>
        <begin position="411"/>
        <end position="429"/>
    </location>
</feature>
<evidence type="ECO:0000256" key="1">
    <source>
        <dbReference type="SAM" id="Phobius"/>
    </source>
</evidence>
<feature type="transmembrane region" description="Helical" evidence="1">
    <location>
        <begin position="173"/>
        <end position="195"/>
    </location>
</feature>
<proteinExistence type="predicted"/>
<sequence length="614" mass="68928">MKVKVLHNYRRVCFHVGLLAVLCLLGAFFRFWNLEAKPLWTDEFATIAFGLGNGFREVPLSQALMAETLLSPLRLDPTATVSSVSQRLLTESNHPPLYFILSHVWFNLFTPGGAYVSEWVARSLPALIGVLTIPATFGLAWVAFRSLAVAHLSAALMAVSPFGVYLAQEARHYTLPILWILASLTCLVAALQYVYQRRSLPLWLTFLWVGINGLGMATHYFFGLTLFAEGVALLVVWFWQTRLPDESIKLLRVSTQRFTFVAMGTLAGGAVWIPFWRKGYNTELTRWVFQPQETVSRLIAACQSPPALLPAPVNDFFEPFGNLLAVIATVFTLLPVQEVPRLIRVPAAIAMFAFTIWLLVVVTRRLLAQRSVHYRWMVMTFVGFLIGAIAALLLIEYVIGANLTRGLRYGFFYFPALIVLVAAGLALFNPTQPNSTALIQRRKAFIALTLMMAVTGSALVSVNLGYQKVHRPDVVVQMMQKWSENPSLVAILHRTHGQTGRLMGLAWEFRKQPDQGQAVHYYLDHQNCKQTSCRLPSQSLQEAIATSQTPTDLWLVNYRNMTTPIEIPGCQWVNLKPEERCPKPLSIDGYEYQLYRCQGKTSIANGLDATNPFN</sequence>
<keyword evidence="1" id="KW-1133">Transmembrane helix</keyword>
<protein>
    <submittedName>
        <fullName evidence="2">Glycosyltransferase</fullName>
    </submittedName>
</protein>
<feature type="transmembrane region" description="Helical" evidence="1">
    <location>
        <begin position="12"/>
        <end position="32"/>
    </location>
</feature>
<feature type="transmembrane region" description="Helical" evidence="1">
    <location>
        <begin position="148"/>
        <end position="166"/>
    </location>
</feature>
<feature type="transmembrane region" description="Helical" evidence="1">
    <location>
        <begin position="97"/>
        <end position="117"/>
    </location>
</feature>
<organism evidence="2">
    <name type="scientific">Oscillatoriales cyanobacterium SpSt-418</name>
    <dbReference type="NCBI Taxonomy" id="2282169"/>
    <lineage>
        <taxon>Bacteria</taxon>
        <taxon>Bacillati</taxon>
        <taxon>Cyanobacteriota</taxon>
        <taxon>Cyanophyceae</taxon>
        <taxon>Oscillatoriophycideae</taxon>
        <taxon>Oscillatoriales</taxon>
    </lineage>
</organism>
<feature type="transmembrane region" description="Helical" evidence="1">
    <location>
        <begin position="316"/>
        <end position="336"/>
    </location>
</feature>
<gene>
    <name evidence="2" type="ORF">ENR64_25630</name>
</gene>
<dbReference type="AlphaFoldDB" id="A0A7C3PIB0"/>
<keyword evidence="1" id="KW-0472">Membrane</keyword>
<keyword evidence="2" id="KW-0808">Transferase</keyword>
<keyword evidence="1" id="KW-0812">Transmembrane</keyword>
<feature type="transmembrane region" description="Helical" evidence="1">
    <location>
        <begin position="258"/>
        <end position="276"/>
    </location>
</feature>
<feature type="transmembrane region" description="Helical" evidence="1">
    <location>
        <begin position="343"/>
        <end position="362"/>
    </location>
</feature>
<dbReference type="EMBL" id="DSRU01000366">
    <property type="protein sequence ID" value="HFN01074.1"/>
    <property type="molecule type" value="Genomic_DNA"/>
</dbReference>
<evidence type="ECO:0000313" key="2">
    <source>
        <dbReference type="EMBL" id="HFN01074.1"/>
    </source>
</evidence>
<accession>A0A7C3PIB0</accession>